<protein>
    <submittedName>
        <fullName evidence="3">Membrane protein</fullName>
    </submittedName>
</protein>
<keyword evidence="1" id="KW-0472">Membrane</keyword>
<feature type="domain" description="DUF1214" evidence="2">
    <location>
        <begin position="71"/>
        <end position="170"/>
    </location>
</feature>
<dbReference type="Gene3D" id="2.60.120.600">
    <property type="entry name" value="Domain of unknown function DUF1214, C-terminal domain"/>
    <property type="match status" value="1"/>
</dbReference>
<evidence type="ECO:0000256" key="1">
    <source>
        <dbReference type="SAM" id="Phobius"/>
    </source>
</evidence>
<evidence type="ECO:0000313" key="4">
    <source>
        <dbReference type="Proteomes" id="UP000618591"/>
    </source>
</evidence>
<evidence type="ECO:0000313" key="3">
    <source>
        <dbReference type="EMBL" id="GGA40588.1"/>
    </source>
</evidence>
<comment type="caution">
    <text evidence="3">The sequence shown here is derived from an EMBL/GenBank/DDBJ whole genome shotgun (WGS) entry which is preliminary data.</text>
</comment>
<dbReference type="SUPFAM" id="SSF160935">
    <property type="entry name" value="VPA0735-like"/>
    <property type="match status" value="1"/>
</dbReference>
<dbReference type="PIRSF" id="PIRSF009471">
    <property type="entry name" value="UCP009471"/>
    <property type="match status" value="1"/>
</dbReference>
<feature type="transmembrane region" description="Helical" evidence="1">
    <location>
        <begin position="7"/>
        <end position="26"/>
    </location>
</feature>
<dbReference type="InterPro" id="IPR010621">
    <property type="entry name" value="DUF1214"/>
</dbReference>
<keyword evidence="1" id="KW-1133">Transmembrane helix</keyword>
<organism evidence="3 4">
    <name type="scientific">Sphingomonas psychrolutea</name>
    <dbReference type="NCBI Taxonomy" id="1259676"/>
    <lineage>
        <taxon>Bacteria</taxon>
        <taxon>Pseudomonadati</taxon>
        <taxon>Pseudomonadota</taxon>
        <taxon>Alphaproteobacteria</taxon>
        <taxon>Sphingomonadales</taxon>
        <taxon>Sphingomonadaceae</taxon>
        <taxon>Sphingomonas</taxon>
    </lineage>
</organism>
<keyword evidence="1" id="KW-0812">Transmembrane</keyword>
<accession>A0ABQ1GBR7</accession>
<proteinExistence type="predicted"/>
<sequence>MKPWARYLIGAVTGVALGLGGAVYLVRHAALGNNVTIGPWATGRSFGSASADPYTRAIVAVKGLLALPAQEARYYTAATDSDGAPLDGRCRYLILGGELPAAWWSMTAYDPDGYLIPNGANRFSVAGNAFPNGGRGGWSIRLAPTRQAGAWLPSGGIPRLELTLRTYLPTDGGTGNPSVDVLPRILREGC</sequence>
<evidence type="ECO:0000259" key="2">
    <source>
        <dbReference type="Pfam" id="PF06742"/>
    </source>
</evidence>
<name>A0ABQ1GBR7_9SPHN</name>
<dbReference type="Proteomes" id="UP000618591">
    <property type="component" value="Unassembled WGS sequence"/>
</dbReference>
<dbReference type="InterPro" id="IPR037049">
    <property type="entry name" value="DUF1214_C_sf"/>
</dbReference>
<gene>
    <name evidence="3" type="ORF">GCM10011395_08590</name>
</gene>
<dbReference type="PANTHER" id="PTHR36509">
    <property type="entry name" value="BLL3101 PROTEIN"/>
    <property type="match status" value="1"/>
</dbReference>
<dbReference type="RefSeq" id="WP_188445636.1">
    <property type="nucleotide sequence ID" value="NZ_BMDW01000004.1"/>
</dbReference>
<dbReference type="PANTHER" id="PTHR36509:SF2">
    <property type="entry name" value="BLL3101 PROTEIN"/>
    <property type="match status" value="1"/>
</dbReference>
<reference evidence="4" key="1">
    <citation type="journal article" date="2019" name="Int. J. Syst. Evol. Microbiol.">
        <title>The Global Catalogue of Microorganisms (GCM) 10K type strain sequencing project: providing services to taxonomists for standard genome sequencing and annotation.</title>
        <authorList>
            <consortium name="The Broad Institute Genomics Platform"/>
            <consortium name="The Broad Institute Genome Sequencing Center for Infectious Disease"/>
            <person name="Wu L."/>
            <person name="Ma J."/>
        </authorList>
    </citation>
    <scope>NUCLEOTIDE SEQUENCE [LARGE SCALE GENOMIC DNA]</scope>
    <source>
        <strain evidence="4">CGMCC 1.10106</strain>
    </source>
</reference>
<keyword evidence="4" id="KW-1185">Reference proteome</keyword>
<dbReference type="Pfam" id="PF06742">
    <property type="entry name" value="DUF1214"/>
    <property type="match status" value="1"/>
</dbReference>
<dbReference type="InterPro" id="IPR012038">
    <property type="entry name" value="UCP009471"/>
</dbReference>
<dbReference type="EMBL" id="BMDW01000004">
    <property type="protein sequence ID" value="GGA40588.1"/>
    <property type="molecule type" value="Genomic_DNA"/>
</dbReference>